<reference evidence="8" key="1">
    <citation type="journal article" date="2019" name="Int. J. Syst. Evol. Microbiol.">
        <title>The Global Catalogue of Microorganisms (GCM) 10K type strain sequencing project: providing services to taxonomists for standard genome sequencing and annotation.</title>
        <authorList>
            <consortium name="The Broad Institute Genomics Platform"/>
            <consortium name="The Broad Institute Genome Sequencing Center for Infectious Disease"/>
            <person name="Wu L."/>
            <person name="Ma J."/>
        </authorList>
    </citation>
    <scope>NUCLEOTIDE SEQUENCE [LARGE SCALE GENOMIC DNA]</scope>
    <source>
        <strain evidence="8">JCM 13249</strain>
    </source>
</reference>
<evidence type="ECO:0000313" key="7">
    <source>
        <dbReference type="EMBL" id="GAA1737497.1"/>
    </source>
</evidence>
<accession>A0ABN2JSB3</accession>
<evidence type="ECO:0000256" key="1">
    <source>
        <dbReference type="ARBA" id="ARBA00022475"/>
    </source>
</evidence>
<evidence type="ECO:0000256" key="2">
    <source>
        <dbReference type="ARBA" id="ARBA00022729"/>
    </source>
</evidence>
<proteinExistence type="predicted"/>
<keyword evidence="3" id="KW-0472">Membrane</keyword>
<protein>
    <submittedName>
        <fullName evidence="7">Extracellular solute-binding protein</fullName>
    </submittedName>
</protein>
<dbReference type="EMBL" id="BAAALS010000002">
    <property type="protein sequence ID" value="GAA1737497.1"/>
    <property type="molecule type" value="Genomic_DNA"/>
</dbReference>
<feature type="chain" id="PRO_5046532381" evidence="6">
    <location>
        <begin position="28"/>
        <end position="552"/>
    </location>
</feature>
<dbReference type="CDD" id="cd13583">
    <property type="entry name" value="PBP2_AlgQ_like_4"/>
    <property type="match status" value="1"/>
</dbReference>
<dbReference type="Pfam" id="PF01547">
    <property type="entry name" value="SBP_bac_1"/>
    <property type="match status" value="1"/>
</dbReference>
<evidence type="ECO:0000313" key="8">
    <source>
        <dbReference type="Proteomes" id="UP001500655"/>
    </source>
</evidence>
<keyword evidence="8" id="KW-1185">Reference proteome</keyword>
<evidence type="ECO:0000256" key="3">
    <source>
        <dbReference type="ARBA" id="ARBA00023136"/>
    </source>
</evidence>
<feature type="signal peptide" evidence="6">
    <location>
        <begin position="1"/>
        <end position="27"/>
    </location>
</feature>
<dbReference type="PANTHER" id="PTHR43649">
    <property type="entry name" value="ARABINOSE-BINDING PROTEIN-RELATED"/>
    <property type="match status" value="1"/>
</dbReference>
<dbReference type="RefSeq" id="WP_344076333.1">
    <property type="nucleotide sequence ID" value="NZ_BAAALS010000002.1"/>
</dbReference>
<keyword evidence="2 6" id="KW-0732">Signal</keyword>
<dbReference type="InterPro" id="IPR006059">
    <property type="entry name" value="SBP"/>
</dbReference>
<dbReference type="InterPro" id="IPR006311">
    <property type="entry name" value="TAT_signal"/>
</dbReference>
<organism evidence="7 8">
    <name type="scientific">Luedemannella helvata</name>
    <dbReference type="NCBI Taxonomy" id="349315"/>
    <lineage>
        <taxon>Bacteria</taxon>
        <taxon>Bacillati</taxon>
        <taxon>Actinomycetota</taxon>
        <taxon>Actinomycetes</taxon>
        <taxon>Micromonosporales</taxon>
        <taxon>Micromonosporaceae</taxon>
        <taxon>Luedemannella</taxon>
    </lineage>
</organism>
<dbReference type="PANTHER" id="PTHR43649:SF33">
    <property type="entry name" value="POLYGALACTURONAN_RHAMNOGALACTURONAN-BINDING PROTEIN YTCQ"/>
    <property type="match status" value="1"/>
</dbReference>
<comment type="caution">
    <text evidence="7">The sequence shown here is derived from an EMBL/GenBank/DDBJ whole genome shotgun (WGS) entry which is preliminary data.</text>
</comment>
<dbReference type="Proteomes" id="UP001500655">
    <property type="component" value="Unassembled WGS sequence"/>
</dbReference>
<dbReference type="PROSITE" id="PS51318">
    <property type="entry name" value="TAT"/>
    <property type="match status" value="1"/>
</dbReference>
<gene>
    <name evidence="7" type="ORF">GCM10009681_05180</name>
</gene>
<keyword evidence="4" id="KW-0564">Palmitate</keyword>
<dbReference type="PROSITE" id="PS51257">
    <property type="entry name" value="PROKAR_LIPOPROTEIN"/>
    <property type="match status" value="1"/>
</dbReference>
<evidence type="ECO:0000256" key="6">
    <source>
        <dbReference type="SAM" id="SignalP"/>
    </source>
</evidence>
<name>A0ABN2JSB3_9ACTN</name>
<dbReference type="InterPro" id="IPR050490">
    <property type="entry name" value="Bact_solute-bd_prot1"/>
</dbReference>
<keyword evidence="1" id="KW-1003">Cell membrane</keyword>
<evidence type="ECO:0000256" key="4">
    <source>
        <dbReference type="ARBA" id="ARBA00023139"/>
    </source>
</evidence>
<dbReference type="Gene3D" id="3.40.190.10">
    <property type="entry name" value="Periplasmic binding protein-like II"/>
    <property type="match status" value="2"/>
</dbReference>
<sequence length="552" mass="61629">MQKLSRRQVLAAAGAAGVATVAGGVLAGCDSEPSQEKGDLSGNRVGAMEKYGVGDQFKATEPLTFSLMLLSNANYPYKKEWLFWSELTKRTNVTIDPVVVPGADYNQKRSVMISGGEAPFIIPKTYHPDQEQYIAGGAILAVSDYLDLMPHFQDKVAKWNLKGDLDGIRQDDGKFYLLPGLHEDVWIDYSLAVRTDVLNDLKLTAPKTWDELTTVLRKMREAHPNHYPFSDRWSTPPQPGANSLLNVMAQNYGTYAGWGYRNAQFDTATGKFVFTGATEQYKQLVTYLNGLVKEKLLDPESFTQTDDLARQKFAKEESFVISANAQTIVNELRKDLEKIPGATVLKIPQPIGPLGEVKEGTRLEGGVMISSKARESKNFVAMMQFIDWLFYSDEGQMFAKWGVQGTTYTGSYASGDFKLAPDVTWAGINPTGTKNLQVEYGFLNGVFAYGGSTQHLESQFSDEEKEFQKVMRARRTLPVAPPRPLNAEEREQATLWEAALKDHVNQQTLKFILGQRPLSDWDAYVAELKGKNMDQYIALVNGAYDRYKKNHG</sequence>
<keyword evidence="5" id="KW-0449">Lipoprotein</keyword>
<dbReference type="SUPFAM" id="SSF53850">
    <property type="entry name" value="Periplasmic binding protein-like II"/>
    <property type="match status" value="1"/>
</dbReference>
<evidence type="ECO:0000256" key="5">
    <source>
        <dbReference type="ARBA" id="ARBA00023288"/>
    </source>
</evidence>